<sequence length="616" mass="62291">MHFLRRPSSPVAAIAVLIGISVIAMANEEEWNNCYLQHASTTELAERNPKPASVFDSFVGAISNVAGTLLGGGINLANVAMDLNAAAPSAPAGASNIALVNLNGASAVSTGVMRDVDSIMGQATAVVGDIVGAATGIAGSILASASGASNVGVLFDPQASSSSAVTHPAAEETGGLQSGSQPDSMTNSTSDSQNGTSILSSVSLSPAMTASQQQGDFQDSTQPTASATGSAPPAQNNGPYSAANNAMSSSPQITGAAQSNMSSALCNMTSSTKTSTMPPLPPSYPAQNFTTPVRAYSTTRPLSSMASNSTAPHPAYATSAQMTSGTSSCPSMASLTTSCPAQVTETCTVTETWHSTHYTEAATLYSFMSIVTVTCTETISSCASPTSYANIEQPESLVVCADGTLARSQDECLSSDFSNSSSPGSYSYSSSAPTTTAESNSPIDYVVALIPDMSAVPAPVTSQPAILESFTVNLPFVPVLPVATLAPVSSGPKTVMCKDGTMVASTQDCLDGLAGSSTTSLLAFRASMAPKVLARDVSPDAMATSDHAPGAGFTEPNVQQSSTSAMRPLVPASHLTSTSSTSLGAHLPVKPSANPQRFARGAKAWRLASKGGGNVK</sequence>
<gene>
    <name evidence="3" type="ORF">G7Y89_g6310</name>
</gene>
<feature type="compositionally biased region" description="Low complexity" evidence="1">
    <location>
        <begin position="220"/>
        <end position="235"/>
    </location>
</feature>
<feature type="compositionally biased region" description="Polar residues" evidence="1">
    <location>
        <begin position="178"/>
        <end position="219"/>
    </location>
</feature>
<name>A0A8H4RKQ1_9HELO</name>
<accession>A0A8H4RKQ1</accession>
<protein>
    <submittedName>
        <fullName evidence="3">Uncharacterized protein</fullName>
    </submittedName>
</protein>
<feature type="region of interest" description="Disordered" evidence="1">
    <location>
        <begin position="541"/>
        <end position="597"/>
    </location>
</feature>
<feature type="region of interest" description="Disordered" evidence="1">
    <location>
        <begin position="415"/>
        <end position="438"/>
    </location>
</feature>
<keyword evidence="4" id="KW-1185">Reference proteome</keyword>
<feature type="signal peptide" evidence="2">
    <location>
        <begin position="1"/>
        <end position="26"/>
    </location>
</feature>
<reference evidence="3 4" key="1">
    <citation type="submission" date="2020-03" db="EMBL/GenBank/DDBJ databases">
        <title>Draft Genome Sequence of Cudoniella acicularis.</title>
        <authorList>
            <person name="Buettner E."/>
            <person name="Kellner H."/>
        </authorList>
    </citation>
    <scope>NUCLEOTIDE SEQUENCE [LARGE SCALE GENOMIC DNA]</scope>
    <source>
        <strain evidence="3 4">DSM 108380</strain>
    </source>
</reference>
<evidence type="ECO:0000256" key="1">
    <source>
        <dbReference type="SAM" id="MobiDB-lite"/>
    </source>
</evidence>
<feature type="compositionally biased region" description="Polar residues" evidence="1">
    <location>
        <begin position="236"/>
        <end position="268"/>
    </location>
</feature>
<keyword evidence="2" id="KW-0732">Signal</keyword>
<evidence type="ECO:0000313" key="3">
    <source>
        <dbReference type="EMBL" id="KAF4631817.1"/>
    </source>
</evidence>
<feature type="compositionally biased region" description="Polar residues" evidence="1">
    <location>
        <begin position="556"/>
        <end position="565"/>
    </location>
</feature>
<dbReference type="Proteomes" id="UP000566819">
    <property type="component" value="Unassembled WGS sequence"/>
</dbReference>
<organism evidence="3 4">
    <name type="scientific">Cudoniella acicularis</name>
    <dbReference type="NCBI Taxonomy" id="354080"/>
    <lineage>
        <taxon>Eukaryota</taxon>
        <taxon>Fungi</taxon>
        <taxon>Dikarya</taxon>
        <taxon>Ascomycota</taxon>
        <taxon>Pezizomycotina</taxon>
        <taxon>Leotiomycetes</taxon>
        <taxon>Helotiales</taxon>
        <taxon>Tricladiaceae</taxon>
        <taxon>Cudoniella</taxon>
    </lineage>
</organism>
<evidence type="ECO:0000256" key="2">
    <source>
        <dbReference type="SAM" id="SignalP"/>
    </source>
</evidence>
<dbReference type="EMBL" id="JAAMPI010000407">
    <property type="protein sequence ID" value="KAF4631817.1"/>
    <property type="molecule type" value="Genomic_DNA"/>
</dbReference>
<feature type="chain" id="PRO_5034401485" evidence="2">
    <location>
        <begin position="27"/>
        <end position="616"/>
    </location>
</feature>
<dbReference type="AlphaFoldDB" id="A0A8H4RKQ1"/>
<proteinExistence type="predicted"/>
<feature type="region of interest" description="Disordered" evidence="1">
    <location>
        <begin position="163"/>
        <end position="289"/>
    </location>
</feature>
<evidence type="ECO:0000313" key="4">
    <source>
        <dbReference type="Proteomes" id="UP000566819"/>
    </source>
</evidence>
<comment type="caution">
    <text evidence="3">The sequence shown here is derived from an EMBL/GenBank/DDBJ whole genome shotgun (WGS) entry which is preliminary data.</text>
</comment>
<dbReference type="OrthoDB" id="3565485at2759"/>